<dbReference type="InterPro" id="IPR003018">
    <property type="entry name" value="GAF"/>
</dbReference>
<dbReference type="SUPFAM" id="SSF55073">
    <property type="entry name" value="Nucleotide cyclase"/>
    <property type="match status" value="1"/>
</dbReference>
<evidence type="ECO:0000256" key="1">
    <source>
        <dbReference type="ARBA" id="ARBA00001946"/>
    </source>
</evidence>
<name>W8KKG1_9GAMM</name>
<organism evidence="4 5">
    <name type="scientific">Ectothiorhodospira haloalkaliphila</name>
    <dbReference type="NCBI Taxonomy" id="421628"/>
    <lineage>
        <taxon>Bacteria</taxon>
        <taxon>Pseudomonadati</taxon>
        <taxon>Pseudomonadota</taxon>
        <taxon>Gammaproteobacteria</taxon>
        <taxon>Chromatiales</taxon>
        <taxon>Ectothiorhodospiraceae</taxon>
        <taxon>Ectothiorhodospira</taxon>
    </lineage>
</organism>
<dbReference type="Pfam" id="PF08447">
    <property type="entry name" value="PAS_3"/>
    <property type="match status" value="2"/>
</dbReference>
<dbReference type="HOGENOM" id="CLU_321791_0_0_6"/>
<dbReference type="CDD" id="cd00130">
    <property type="entry name" value="PAS"/>
    <property type="match status" value="3"/>
</dbReference>
<dbReference type="PANTHER" id="PTHR44757">
    <property type="entry name" value="DIGUANYLATE CYCLASE DGCP"/>
    <property type="match status" value="1"/>
</dbReference>
<evidence type="ECO:0000259" key="2">
    <source>
        <dbReference type="PROSITE" id="PS50113"/>
    </source>
</evidence>
<dbReference type="Gene3D" id="3.30.70.270">
    <property type="match status" value="1"/>
</dbReference>
<protein>
    <submittedName>
        <fullName evidence="4">Diguanylate cyclase</fullName>
    </submittedName>
</protein>
<evidence type="ECO:0000259" key="3">
    <source>
        <dbReference type="PROSITE" id="PS50887"/>
    </source>
</evidence>
<dbReference type="InterPro" id="IPR001610">
    <property type="entry name" value="PAC"/>
</dbReference>
<proteinExistence type="predicted"/>
<dbReference type="PATRIC" id="fig|1354791.3.peg.2663"/>
<dbReference type="SUPFAM" id="SSF55781">
    <property type="entry name" value="GAF domain-like"/>
    <property type="match status" value="2"/>
</dbReference>
<reference evidence="4 5" key="1">
    <citation type="journal article" date="2014" name="J Genomics">
        <title>Draft Genome Sequence of the Extremely Halophilic Phototrophic Purple Sulfur Bacterium Halorhodospira halochloris.</title>
        <authorList>
            <person name="Singh K.S."/>
            <person name="Kirksey J."/>
            <person name="Hoff W.D."/>
            <person name="Deole R."/>
        </authorList>
    </citation>
    <scope>NUCLEOTIDE SEQUENCE [LARGE SCALE GENOMIC DNA]</scope>
    <source>
        <strain evidence="4 5">A</strain>
    </source>
</reference>
<dbReference type="InterPro" id="IPR000160">
    <property type="entry name" value="GGDEF_dom"/>
</dbReference>
<dbReference type="SMART" id="SM00267">
    <property type="entry name" value="GGDEF"/>
    <property type="match status" value="1"/>
</dbReference>
<dbReference type="SMART" id="SM00091">
    <property type="entry name" value="PAS"/>
    <property type="match status" value="3"/>
</dbReference>
<dbReference type="Proteomes" id="UP000019442">
    <property type="component" value="Chromosome"/>
</dbReference>
<dbReference type="InterPro" id="IPR029787">
    <property type="entry name" value="Nucleotide_cyclase"/>
</dbReference>
<dbReference type="Pfam" id="PF13426">
    <property type="entry name" value="PAS_9"/>
    <property type="match status" value="1"/>
</dbReference>
<dbReference type="Pfam" id="PF00990">
    <property type="entry name" value="GGDEF"/>
    <property type="match status" value="1"/>
</dbReference>
<dbReference type="Gene3D" id="3.30.450.20">
    <property type="entry name" value="PAS domain"/>
    <property type="match status" value="3"/>
</dbReference>
<dbReference type="RefSeq" id="WP_025282081.1">
    <property type="nucleotide sequence ID" value="NZ_CP007268.1"/>
</dbReference>
<dbReference type="CDD" id="cd01949">
    <property type="entry name" value="GGDEF"/>
    <property type="match status" value="1"/>
</dbReference>
<dbReference type="GO" id="GO:0003824">
    <property type="term" value="F:catalytic activity"/>
    <property type="evidence" value="ECO:0007669"/>
    <property type="project" value="UniProtKB-ARBA"/>
</dbReference>
<dbReference type="Gene3D" id="3.30.450.40">
    <property type="match status" value="2"/>
</dbReference>
<dbReference type="InterPro" id="IPR035965">
    <property type="entry name" value="PAS-like_dom_sf"/>
</dbReference>
<dbReference type="InterPro" id="IPR000014">
    <property type="entry name" value="PAS"/>
</dbReference>
<feature type="domain" description="PAC" evidence="2">
    <location>
        <begin position="384"/>
        <end position="436"/>
    </location>
</feature>
<dbReference type="SMART" id="SM00086">
    <property type="entry name" value="PAC"/>
    <property type="match status" value="3"/>
</dbReference>
<dbReference type="PROSITE" id="PS50887">
    <property type="entry name" value="GGDEF"/>
    <property type="match status" value="1"/>
</dbReference>
<accession>W8KKG1</accession>
<dbReference type="InterPro" id="IPR052155">
    <property type="entry name" value="Biofilm_reg_signaling"/>
</dbReference>
<keyword evidence="5" id="KW-1185">Reference proteome</keyword>
<dbReference type="KEGG" id="hhc:M911_11065"/>
<dbReference type="Pfam" id="PF13185">
    <property type="entry name" value="GAF_2"/>
    <property type="match status" value="1"/>
</dbReference>
<dbReference type="InterPro" id="IPR000700">
    <property type="entry name" value="PAS-assoc_C"/>
</dbReference>
<evidence type="ECO:0000313" key="5">
    <source>
        <dbReference type="Proteomes" id="UP000019442"/>
    </source>
</evidence>
<feature type="domain" description="PAC" evidence="2">
    <location>
        <begin position="679"/>
        <end position="732"/>
    </location>
</feature>
<dbReference type="InterPro" id="IPR029016">
    <property type="entry name" value="GAF-like_dom_sf"/>
</dbReference>
<dbReference type="InterPro" id="IPR043128">
    <property type="entry name" value="Rev_trsase/Diguanyl_cyclase"/>
</dbReference>
<comment type="cofactor">
    <cofactor evidence="1">
        <name>Mg(2+)</name>
        <dbReference type="ChEBI" id="CHEBI:18420"/>
    </cofactor>
</comment>
<dbReference type="SMART" id="SM00065">
    <property type="entry name" value="GAF"/>
    <property type="match status" value="1"/>
</dbReference>
<gene>
    <name evidence="4" type="ORF">M911_11065</name>
</gene>
<reference evidence="5" key="2">
    <citation type="submission" date="2014-02" db="EMBL/GenBank/DDBJ databases">
        <title>Draft Genome Sequence of extremely halophilic bacteria Halorhodospira halochloris.</title>
        <authorList>
            <person name="Singh K.S."/>
        </authorList>
    </citation>
    <scope>NUCLEOTIDE SEQUENCE [LARGE SCALE GENOMIC DNA]</scope>
    <source>
        <strain evidence="5">A</strain>
    </source>
</reference>
<dbReference type="OrthoDB" id="5623169at2"/>
<dbReference type="EMBL" id="CP007268">
    <property type="protein sequence ID" value="AHK79608.1"/>
    <property type="molecule type" value="Genomic_DNA"/>
</dbReference>
<dbReference type="PROSITE" id="PS50113">
    <property type="entry name" value="PAC"/>
    <property type="match status" value="3"/>
</dbReference>
<evidence type="ECO:0000313" key="4">
    <source>
        <dbReference type="EMBL" id="AHK79608.1"/>
    </source>
</evidence>
<dbReference type="NCBIfam" id="TIGR00229">
    <property type="entry name" value="sensory_box"/>
    <property type="match status" value="3"/>
</dbReference>
<dbReference type="SUPFAM" id="SSF55785">
    <property type="entry name" value="PYP-like sensor domain (PAS domain)"/>
    <property type="match status" value="3"/>
</dbReference>
<dbReference type="FunFam" id="3.30.70.270:FF:000001">
    <property type="entry name" value="Diguanylate cyclase domain protein"/>
    <property type="match status" value="1"/>
</dbReference>
<dbReference type="AlphaFoldDB" id="W8KKG1"/>
<sequence>MLAERLRNRPLASQTDGLLRHFYDLHVMGMAILNPVDLRWREVNDRLCEILGYERSVLLERSWEEISDPSDPVFDPQTLQKLCSGGTQAHTGEKRFLHRDGHVVYAGIHLRAVRDARGGLRCCIVILQDLTQIQQTAREARREKHLHTMISRVNQAIVRSRGLKPLLQEVCRISVEMGGFSACWIGVWDLSDTRNLRVFVRAGEDVGDVDPFHSSREWQKDPMPNDGERLVLNELRPDEGLPGSRAAARAGRRSVARFAIGSRGAVTGTVNLFSDEHGFFIPSVEALLVEMVDDLSVALDRLTAMEALELANKVVESSPVVLCRWSPQTGRPVEYISSNVSRWGLSAAELVSGQIPFLDVIHPDDRARSQAEVAEHVRLRRPRYRQEYRVVTGTGDIIWIEEFTRAEYGEDGEPLVFEGVLTDITPRKQEEQREAARSHVLSLLAQGAELQIILDVLAEEVELECPDMRCSIMLADDAHGALLVGAAPSLPAFFTRAVNGTPIQENIGSCGHSAATGKVVISEDIQTDPRWAPGKNVAREAGLASCWSAPILSTRGQVLGTFAVYHEYIHSPSARDIHLIQEKANLAAIAIERTRDAEALKESAERWRFALEGAGDGVWDWKPDTDEAVLSHRCKEIVGIDDGGATPHYQQWLARVHPDDLDHLNEHLWSHLDGRLPNFVCEHRVRDSRGGWRWILSRGLVVRRDERGKPLRMVGTVTDISERKRMEQELREMATTDYLTGLANRRHFLSRVTEEIARLERNGHRAVVMMLDLDHFKAVNDNFGHSAGDAVLRHFAHLMRDCLRKTDTPGRVGGEEFSVLLPDTAIEAALHLAERLRARVEQVPVNVHGLSIPVTVSIGLTPLCSTDMSPDDALQRADKALYQAKSSGRNRVEFLTAPDS</sequence>
<dbReference type="InterPro" id="IPR013655">
    <property type="entry name" value="PAS_fold_3"/>
</dbReference>
<dbReference type="NCBIfam" id="TIGR00254">
    <property type="entry name" value="GGDEF"/>
    <property type="match status" value="1"/>
</dbReference>
<feature type="domain" description="PAC" evidence="2">
    <location>
        <begin position="90"/>
        <end position="142"/>
    </location>
</feature>
<feature type="domain" description="GGDEF" evidence="3">
    <location>
        <begin position="764"/>
        <end position="897"/>
    </location>
</feature>
<dbReference type="PANTHER" id="PTHR44757:SF2">
    <property type="entry name" value="BIOFILM ARCHITECTURE MAINTENANCE PROTEIN MBAA"/>
    <property type="match status" value="1"/>
</dbReference>